<gene>
    <name evidence="1" type="ORF">CVT26_013248</name>
</gene>
<dbReference type="AlphaFoldDB" id="A0A409VUJ1"/>
<dbReference type="Proteomes" id="UP000284706">
    <property type="component" value="Unassembled WGS sequence"/>
</dbReference>
<dbReference type="EMBL" id="NHYE01005558">
    <property type="protein sequence ID" value="PPQ69924.1"/>
    <property type="molecule type" value="Genomic_DNA"/>
</dbReference>
<accession>A0A409VUJ1</accession>
<organism evidence="1 2">
    <name type="scientific">Gymnopilus dilepis</name>
    <dbReference type="NCBI Taxonomy" id="231916"/>
    <lineage>
        <taxon>Eukaryota</taxon>
        <taxon>Fungi</taxon>
        <taxon>Dikarya</taxon>
        <taxon>Basidiomycota</taxon>
        <taxon>Agaricomycotina</taxon>
        <taxon>Agaricomycetes</taxon>
        <taxon>Agaricomycetidae</taxon>
        <taxon>Agaricales</taxon>
        <taxon>Agaricineae</taxon>
        <taxon>Hymenogastraceae</taxon>
        <taxon>Gymnopilus</taxon>
    </lineage>
</organism>
<keyword evidence="2" id="KW-1185">Reference proteome</keyword>
<dbReference type="Pfam" id="PF21858">
    <property type="entry name" value="DUF6914"/>
    <property type="match status" value="2"/>
</dbReference>
<comment type="caution">
    <text evidence="1">The sequence shown here is derived from an EMBL/GenBank/DDBJ whole genome shotgun (WGS) entry which is preliminary data.</text>
</comment>
<evidence type="ECO:0000313" key="1">
    <source>
        <dbReference type="EMBL" id="PPQ69924.1"/>
    </source>
</evidence>
<sequence length="323" mass="37004">MPSQTSNNGSNERCLYLAAFNKQKVSRDTSPLHAALIVLPNTPDASIQDGIILHVVENHLDPIERKHVWTFEKPKPVYAHRRELQSLMLLGKLKNGVSDDNLYRVLDRVPRIRYPEEDPSWKCHHWASDAVDLLVEQKIVNNVVARGSVLWNRLTGIIQLSMFIRTSNIRSGSIKRRLYLAVFDEETTYLNSSPCWKAALVVLPDIPQASIEDATVLYVVGMISDMNEKKAVWNYDKEPDSAYTNLWDLEGLMLIGKLKKGVTDDDLYAILDKVPVIRHSKENDDWECDDWIWSAMQVGLRVTRIRTIKRFKLSLRPRTATLG</sequence>
<dbReference type="InParanoid" id="A0A409VUJ1"/>
<proteinExistence type="predicted"/>
<dbReference type="OrthoDB" id="2679825at2759"/>
<evidence type="ECO:0000313" key="2">
    <source>
        <dbReference type="Proteomes" id="UP000284706"/>
    </source>
</evidence>
<dbReference type="InterPro" id="IPR054208">
    <property type="entry name" value="DUF6914"/>
</dbReference>
<reference evidence="1 2" key="1">
    <citation type="journal article" date="2018" name="Evol. Lett.">
        <title>Horizontal gene cluster transfer increased hallucinogenic mushroom diversity.</title>
        <authorList>
            <person name="Reynolds H.T."/>
            <person name="Vijayakumar V."/>
            <person name="Gluck-Thaler E."/>
            <person name="Korotkin H.B."/>
            <person name="Matheny P.B."/>
            <person name="Slot J.C."/>
        </authorList>
    </citation>
    <scope>NUCLEOTIDE SEQUENCE [LARGE SCALE GENOMIC DNA]</scope>
    <source>
        <strain evidence="1 2">SRW20</strain>
    </source>
</reference>
<protein>
    <submittedName>
        <fullName evidence="1">Uncharacterized protein</fullName>
    </submittedName>
</protein>
<name>A0A409VUJ1_9AGAR</name>